<dbReference type="PANTHER" id="PTHR30081:SF1">
    <property type="entry name" value="PROTEIN TRANSLOCASE SUBUNIT SECD"/>
    <property type="match status" value="1"/>
</dbReference>
<dbReference type="HAMAP" id="MF_01464_B">
    <property type="entry name" value="SecF_B"/>
    <property type="match status" value="1"/>
</dbReference>
<dbReference type="NCBIfam" id="TIGR00916">
    <property type="entry name" value="2A0604s01"/>
    <property type="match status" value="1"/>
</dbReference>
<comment type="caution">
    <text evidence="9">Lacks conserved residue(s) required for the propagation of feature annotation.</text>
</comment>
<dbReference type="OrthoDB" id="9805019at2"/>
<evidence type="ECO:0000256" key="7">
    <source>
        <dbReference type="ARBA" id="ARBA00023010"/>
    </source>
</evidence>
<comment type="caution">
    <text evidence="15">The sequence shown here is derived from an EMBL/GenBank/DDBJ whole genome shotgun (WGS) entry which is preliminary data.</text>
</comment>
<dbReference type="SUPFAM" id="SSF82866">
    <property type="entry name" value="Multidrug efflux transporter AcrB transmembrane domain"/>
    <property type="match status" value="2"/>
</dbReference>
<feature type="transmembrane region" description="Helical" evidence="9">
    <location>
        <begin position="535"/>
        <end position="557"/>
    </location>
</feature>
<dbReference type="PRINTS" id="PR01755">
    <property type="entry name" value="SECFTRNLCASE"/>
</dbReference>
<keyword evidence="7 9" id="KW-0811">Translocation</keyword>
<feature type="transmembrane region" description="Helical" evidence="9">
    <location>
        <begin position="470"/>
        <end position="489"/>
    </location>
</feature>
<keyword evidence="2 9" id="KW-0813">Transport</keyword>
<dbReference type="GO" id="GO:0043952">
    <property type="term" value="P:protein transport by the Sec complex"/>
    <property type="evidence" value="ECO:0007669"/>
    <property type="project" value="UniProtKB-UniRule"/>
</dbReference>
<feature type="transmembrane region" description="Helical" evidence="9">
    <location>
        <begin position="1247"/>
        <end position="1274"/>
    </location>
</feature>
<feature type="compositionally biased region" description="Low complexity" evidence="11">
    <location>
        <begin position="942"/>
        <end position="959"/>
    </location>
</feature>
<feature type="domain" description="Protein export membrane protein SecD/SecF C-terminal" evidence="12">
    <location>
        <begin position="1084"/>
        <end position="1276"/>
    </location>
</feature>
<keyword evidence="8 9" id="KW-0472">Membrane</keyword>
<comment type="similarity">
    <text evidence="9">Belongs to the SecD/SecF family. SecD subfamily.</text>
</comment>
<evidence type="ECO:0000256" key="6">
    <source>
        <dbReference type="ARBA" id="ARBA00022989"/>
    </source>
</evidence>
<dbReference type="InterPro" id="IPR048634">
    <property type="entry name" value="SecD_SecF_C"/>
</dbReference>
<dbReference type="GO" id="GO:0065002">
    <property type="term" value="P:intracellular protein transmembrane transport"/>
    <property type="evidence" value="ECO:0007669"/>
    <property type="project" value="UniProtKB-UniRule"/>
</dbReference>
<feature type="transmembrane region" description="Helical" evidence="9">
    <location>
        <begin position="569"/>
        <end position="590"/>
    </location>
</feature>
<evidence type="ECO:0000256" key="8">
    <source>
        <dbReference type="ARBA" id="ARBA00023136"/>
    </source>
</evidence>
<dbReference type="RefSeq" id="WP_105330145.1">
    <property type="nucleotide sequence ID" value="NZ_PUHY01000010.1"/>
</dbReference>
<dbReference type="InterPro" id="IPR054384">
    <property type="entry name" value="SecDF_P1_head"/>
</dbReference>
<feature type="transmembrane region" description="Helical" evidence="9">
    <location>
        <begin position="495"/>
        <end position="514"/>
    </location>
</feature>
<dbReference type="InterPro" id="IPR022813">
    <property type="entry name" value="SecD/SecF_arch_bac"/>
</dbReference>
<dbReference type="InterPro" id="IPR022645">
    <property type="entry name" value="SecD/SecF_bac"/>
</dbReference>
<dbReference type="Gene3D" id="1.20.1640.10">
    <property type="entry name" value="Multidrug efflux transporter AcrB transmembrane domain"/>
    <property type="match status" value="2"/>
</dbReference>
<comment type="subcellular location">
    <subcellularLocation>
        <location evidence="1 9">Cell membrane</location>
        <topology evidence="1 9">Multi-pass membrane protein</topology>
    </subcellularLocation>
</comment>
<keyword evidence="5 9" id="KW-0653">Protein transport</keyword>
<comment type="similarity">
    <text evidence="10">Belongs to the SecD/SecF family. SecF subfamily.</text>
</comment>
<protein>
    <recommendedName>
        <fullName evidence="9 10">Multifunctional fusion protein</fullName>
    </recommendedName>
    <domain>
        <recommendedName>
            <fullName evidence="9">Protein translocase subunit SecD</fullName>
        </recommendedName>
    </domain>
    <domain>
        <recommendedName>
            <fullName evidence="10">Protein-export membrane protein SecF</fullName>
        </recommendedName>
    </domain>
</protein>
<evidence type="ECO:0000256" key="5">
    <source>
        <dbReference type="ARBA" id="ARBA00022927"/>
    </source>
</evidence>
<feature type="compositionally biased region" description="Low complexity" evidence="11">
    <location>
        <begin position="967"/>
        <end position="991"/>
    </location>
</feature>
<accession>A0A2S8FRD8</accession>
<evidence type="ECO:0000259" key="13">
    <source>
        <dbReference type="Pfam" id="PF21760"/>
    </source>
</evidence>
<dbReference type="InterPro" id="IPR048631">
    <property type="entry name" value="SecD_1st"/>
</dbReference>
<dbReference type="InterPro" id="IPR055344">
    <property type="entry name" value="SecD_SecF_C_bact"/>
</dbReference>
<keyword evidence="3 9" id="KW-1003">Cell membrane</keyword>
<evidence type="ECO:0000313" key="15">
    <source>
        <dbReference type="EMBL" id="PQO34414.1"/>
    </source>
</evidence>
<evidence type="ECO:0000256" key="1">
    <source>
        <dbReference type="ARBA" id="ARBA00004651"/>
    </source>
</evidence>
<dbReference type="Pfam" id="PF22599">
    <property type="entry name" value="SecDF_P1_head"/>
    <property type="match status" value="1"/>
</dbReference>
<feature type="region of interest" description="Disordered" evidence="11">
    <location>
        <begin position="825"/>
        <end position="869"/>
    </location>
</feature>
<dbReference type="Pfam" id="PF21760">
    <property type="entry name" value="SecD_1st"/>
    <property type="match status" value="1"/>
</dbReference>
<comment type="subunit">
    <text evidence="9">Forms a complex with SecF. Part of the essential Sec protein translocation apparatus which comprises SecA, SecYEG and auxiliary proteins SecDF. Other proteins may also be involved.</text>
</comment>
<evidence type="ECO:0000256" key="3">
    <source>
        <dbReference type="ARBA" id="ARBA00022475"/>
    </source>
</evidence>
<feature type="transmembrane region" description="Helical" evidence="9">
    <location>
        <begin position="75"/>
        <end position="94"/>
    </location>
</feature>
<proteinExistence type="inferred from homology"/>
<evidence type="ECO:0000256" key="10">
    <source>
        <dbReference type="HAMAP-Rule" id="MF_01464"/>
    </source>
</evidence>
<evidence type="ECO:0000259" key="14">
    <source>
        <dbReference type="Pfam" id="PF22599"/>
    </source>
</evidence>
<feature type="transmembrane region" description="Helical" evidence="9">
    <location>
        <begin position="1107"/>
        <end position="1125"/>
    </location>
</feature>
<dbReference type="InterPro" id="IPR005791">
    <property type="entry name" value="SecD"/>
</dbReference>
<dbReference type="Pfam" id="PF02355">
    <property type="entry name" value="SecD_SecF_C"/>
    <property type="match status" value="2"/>
</dbReference>
<evidence type="ECO:0000259" key="12">
    <source>
        <dbReference type="Pfam" id="PF02355"/>
    </source>
</evidence>
<evidence type="ECO:0000256" key="4">
    <source>
        <dbReference type="ARBA" id="ARBA00022692"/>
    </source>
</evidence>
<dbReference type="Gene3D" id="3.30.1360.200">
    <property type="match status" value="1"/>
</dbReference>
<feature type="transmembrane region" description="Helical" evidence="9">
    <location>
        <begin position="1223"/>
        <end position="1241"/>
    </location>
</feature>
<dbReference type="InterPro" id="IPR005665">
    <property type="entry name" value="SecF_bac"/>
</dbReference>
<evidence type="ECO:0000256" key="9">
    <source>
        <dbReference type="HAMAP-Rule" id="MF_01463"/>
    </source>
</evidence>
<feature type="domain" description="Protein translocase subunit SecDF P1" evidence="13">
    <location>
        <begin position="177"/>
        <end position="233"/>
    </location>
</feature>
<feature type="transmembrane region" description="Helical" evidence="9">
    <location>
        <begin position="1171"/>
        <end position="1194"/>
    </location>
</feature>
<dbReference type="EMBL" id="PUHY01000010">
    <property type="protein sequence ID" value="PQO34414.1"/>
    <property type="molecule type" value="Genomic_DNA"/>
</dbReference>
<keyword evidence="4 9" id="KW-0812">Transmembrane</keyword>
<comment type="subunit">
    <text evidence="10">Forms a complex with SecD. Part of the essential Sec protein translocation apparatus which comprises SecA, SecYEG and auxiliary proteins SecDF. Other proteins may also be involved.</text>
</comment>
<dbReference type="NCBIfam" id="TIGR00966">
    <property type="entry name" value="transloc_SecF"/>
    <property type="match status" value="1"/>
</dbReference>
<organism evidence="15 16">
    <name type="scientific">Blastopirellula marina</name>
    <dbReference type="NCBI Taxonomy" id="124"/>
    <lineage>
        <taxon>Bacteria</taxon>
        <taxon>Pseudomonadati</taxon>
        <taxon>Planctomycetota</taxon>
        <taxon>Planctomycetia</taxon>
        <taxon>Pirellulales</taxon>
        <taxon>Pirellulaceae</taxon>
        <taxon>Blastopirellula</taxon>
    </lineage>
</organism>
<feature type="transmembrane region" description="Helical" evidence="9">
    <location>
        <begin position="621"/>
        <end position="639"/>
    </location>
</feature>
<evidence type="ECO:0000313" key="16">
    <source>
        <dbReference type="Proteomes" id="UP000238322"/>
    </source>
</evidence>
<evidence type="ECO:0000256" key="11">
    <source>
        <dbReference type="SAM" id="MobiDB-lite"/>
    </source>
</evidence>
<feature type="region of interest" description="Disordered" evidence="11">
    <location>
        <begin position="900"/>
        <end position="1004"/>
    </location>
</feature>
<dbReference type="GO" id="GO:0015450">
    <property type="term" value="F:protein-transporting ATPase activity"/>
    <property type="evidence" value="ECO:0007669"/>
    <property type="project" value="InterPro"/>
</dbReference>
<comment type="function">
    <text evidence="9">Part of the Sec protein translocase complex. Interacts with the SecYEG preprotein conducting channel. SecDF uses the proton motive force (PMF) to complete protein translocation after the ATP-dependent function of SecA.</text>
</comment>
<dbReference type="FunFam" id="1.20.1640.10:FF:000004">
    <property type="entry name" value="Protein translocase subunit SecD"/>
    <property type="match status" value="1"/>
</dbReference>
<feature type="domain" description="Protein export membrane protein SecD/SecF C-terminal" evidence="12">
    <location>
        <begin position="424"/>
        <end position="594"/>
    </location>
</feature>
<dbReference type="PANTHER" id="PTHR30081">
    <property type="entry name" value="PROTEIN-EXPORT MEMBRANE PROTEIN SEC"/>
    <property type="match status" value="1"/>
</dbReference>
<feature type="domain" description="SecDF P1 head subdomain" evidence="14">
    <location>
        <begin position="321"/>
        <end position="420"/>
    </location>
</feature>
<dbReference type="HAMAP" id="MF_01463_B">
    <property type="entry name" value="SecD_B"/>
    <property type="match status" value="1"/>
</dbReference>
<name>A0A2S8FRD8_9BACT</name>
<reference evidence="15 16" key="1">
    <citation type="submission" date="2018-02" db="EMBL/GenBank/DDBJ databases">
        <title>Comparative genomes isolates from brazilian mangrove.</title>
        <authorList>
            <person name="Araujo J.E."/>
            <person name="Taketani R.G."/>
            <person name="Silva M.C.P."/>
            <person name="Loureco M.V."/>
            <person name="Andreote F.D."/>
        </authorList>
    </citation>
    <scope>NUCLEOTIDE SEQUENCE [LARGE SCALE GENOMIC DNA]</scope>
    <source>
        <strain evidence="15 16">Hex-1 MGV</strain>
    </source>
</reference>
<feature type="compositionally biased region" description="Basic and acidic residues" evidence="11">
    <location>
        <begin position="907"/>
        <end position="938"/>
    </location>
</feature>
<feature type="transmembrane region" description="Helical" evidence="9">
    <location>
        <begin position="446"/>
        <end position="463"/>
    </location>
</feature>
<keyword evidence="6 9" id="KW-1133">Transmembrane helix</keyword>
<dbReference type="NCBIfam" id="TIGR01129">
    <property type="entry name" value="secD"/>
    <property type="match status" value="1"/>
</dbReference>
<feature type="transmembrane region" description="Helical" evidence="9">
    <location>
        <begin position="1132"/>
        <end position="1159"/>
    </location>
</feature>
<gene>
    <name evidence="10" type="primary">secF</name>
    <name evidence="9" type="synonym">secD</name>
    <name evidence="15" type="ORF">C5Y83_12870</name>
</gene>
<feature type="transmembrane region" description="Helical" evidence="9">
    <location>
        <begin position="106"/>
        <end position="124"/>
    </location>
</feature>
<evidence type="ECO:0000256" key="2">
    <source>
        <dbReference type="ARBA" id="ARBA00022448"/>
    </source>
</evidence>
<dbReference type="Proteomes" id="UP000238322">
    <property type="component" value="Unassembled WGS sequence"/>
</dbReference>
<dbReference type="Gene3D" id="3.30.70.3220">
    <property type="match status" value="1"/>
</dbReference>
<dbReference type="GO" id="GO:0006605">
    <property type="term" value="P:protein targeting"/>
    <property type="evidence" value="ECO:0007669"/>
    <property type="project" value="UniProtKB-UniRule"/>
</dbReference>
<sequence>MQKSCTIFAVMLVLTLTVTLLTGVDFGLDAGGSSWLGSTAMAQTVPAGDATGPTIEVTPVQAQASESEGYTTFNVLAVIALTIVLPYFLGAWIAKAIRLPDLSQRLGITLASLVCSIAICVLLWPPRFGIDLQGGIILIYEVDEEASLDLLATNAAASGNTSVLEQTNAARLKEGTAQLIQQLQKRINPSGVSEVVIRPYGENQVEVQIPLAESADLDSIKRRITKAGVLDFLILANSQDHDFLMTRAQDESQYGVTYVTDREGNRIGRWVRVEKDRAGAVGNYNPTSTDMTPMINESRHMVRGGGPGQTLEALMKVEPPEYQLSGSHLNGASVTRDEYGSPAISFSFNVDGTNRMGHLSQNNLTEPNIPRQLGIVMDNVLISAPRINAVITDSGIITGDFSQQEASDLAQVLRAGKLPVVLRKEPISEQTISATLGDDTVRKGKIAIGISLIAVLIFMVIYYRVAGVVACFALLFNLLLIMAVLIPIADLTLPGIAGLVLTVGMSVDANVLIFERIREELKGGATLRVALNNGFSKAMSTIVDANITTLITAAVLYRIGTDQVRGFGVTLFIGILMSMFTAIYVSRGIFEILERKRIIKSLSFMPSASSIGYDFIGKQKVAAIVSVVVILVGLIGVGARGKTIFDIDFNGGSSVQIYLNEPMPISEVRSKLTGVLPDLSVSAVTLEGSEDRIYKVDTSLAEYGELGKVLMTDRKGKSAEVDLSGLNSLNQIIKKLDAADVEIAVTPNVDSDGIEFTDATNSSEGEMSVKNVDDKTNTASNLKMNFSTDALRYNTGMIPAGVDVVQDKIEEVFTGPNGESLLVMHNMDFTPPTGEAASSSPEATDKPETSPTTTEAPMEEKPAAPEGDEQSFLAPVSSKLLAMLPWQLAFDAVLLQDEEAPEEPPMEEAKPADEKPAEEAPAEEKPADEPPAEEKPMEEQPAEPMAEPMPMTEPAPMAETSAESPMTEAPATEAQATETPAEETPTSEVPAGSMFNEEAAPEKPRFATETELTFDEGISADTVRSLIDLAADDLAVARPEVALLDKDGNLLPMDSRVSQEKWAIKMSTSPAESAKILEKMSVKLDATPVWPSSSKIGSKVAGDMQTMAVSAILFCLIGIVGYIWFRFQSVAFGLAAVVALVHDVLVTLGFIALSLWMAPALGFLQVTEFKISLPVVAAFLTIIGYSLNDTIVIFDRIREVRGKDPHLTPEMVNLSVNQTLGRTLLTSLTTLIVVMILYFIGGEGIHSFAFSLVIGVIAGTYSTIFIACPVLLWLMNRDQGKAKA</sequence>
<dbReference type="GO" id="GO:0005886">
    <property type="term" value="C:plasma membrane"/>
    <property type="evidence" value="ECO:0007669"/>
    <property type="project" value="UniProtKB-SubCell"/>
</dbReference>